<evidence type="ECO:0000313" key="3">
    <source>
        <dbReference type="Proteomes" id="UP001235939"/>
    </source>
</evidence>
<dbReference type="InterPro" id="IPR001888">
    <property type="entry name" value="Transposase_1"/>
</dbReference>
<evidence type="ECO:0000313" key="2">
    <source>
        <dbReference type="EMBL" id="UYV63699.1"/>
    </source>
</evidence>
<organism evidence="2 3">
    <name type="scientific">Cordylochernes scorpioides</name>
    <dbReference type="NCBI Taxonomy" id="51811"/>
    <lineage>
        <taxon>Eukaryota</taxon>
        <taxon>Metazoa</taxon>
        <taxon>Ecdysozoa</taxon>
        <taxon>Arthropoda</taxon>
        <taxon>Chelicerata</taxon>
        <taxon>Arachnida</taxon>
        <taxon>Pseudoscorpiones</taxon>
        <taxon>Cheliferoidea</taxon>
        <taxon>Chernetidae</taxon>
        <taxon>Cordylochernes</taxon>
    </lineage>
</organism>
<dbReference type="PANTHER" id="PTHR46060">
    <property type="entry name" value="MARINER MOS1 TRANSPOSASE-LIKE PROTEIN"/>
    <property type="match status" value="1"/>
</dbReference>
<protein>
    <submittedName>
        <fullName evidence="2">SETMAR</fullName>
    </submittedName>
</protein>
<feature type="domain" description="Mos1 transposase HTH" evidence="1">
    <location>
        <begin position="230"/>
        <end position="271"/>
    </location>
</feature>
<dbReference type="InterPro" id="IPR052709">
    <property type="entry name" value="Transposase-MT_Hybrid"/>
</dbReference>
<sequence>METNEIRAVIKYLCKKGMSPKEIYEDMVDILRISTKDEHGPGRTFESVTQENIDKIHDLVMLGRRTTFSRIEETLGILKTAVDRIMREQLGLRKPSARCIPIILTPDQKGVRRKLSSDNLALFEANTEEFVNRFSVRFCLRKNPQISNNTPHSVTCFPPTYLMFNVVPPDLRTHLNPYPEITRAREIARSRTQNKQKKKIKKHLISTTEHLISKRMILFWLKIIDIPTQLFAFNWKKSTTEAHRMLEEVHGDHALSKSQCYSWFKKFQSGDFELENEPCGKPHQKFQDAELQALLDDDSTQTQEKLAKQLQVPHELSERQQERRLVTCEGLLARHEKKSFLHRIVTSDEKSIHFSNPMRQKSWGLLGQFPKRKPRPNLLGKKAMLCAWWDQTGVVYFKLLKPGEMVNTIRYEQQMHSLREALNEKRPELREKHNKLILQHDNAPAHNATVVKNTIKDLGWELLPYPPYSPDLAPSDYHLFTSLGHALKNRNFRTQTYSENGLLTGSTQKE</sequence>
<dbReference type="EMBL" id="CP092864">
    <property type="protein sequence ID" value="UYV63699.1"/>
    <property type="molecule type" value="Genomic_DNA"/>
</dbReference>
<dbReference type="InterPro" id="IPR036397">
    <property type="entry name" value="RNaseH_sf"/>
</dbReference>
<keyword evidence="3" id="KW-1185">Reference proteome</keyword>
<dbReference type="Gene3D" id="1.10.10.1450">
    <property type="match status" value="1"/>
</dbReference>
<dbReference type="Proteomes" id="UP001235939">
    <property type="component" value="Chromosome 02"/>
</dbReference>
<dbReference type="Pfam" id="PF01359">
    <property type="entry name" value="Transposase_1"/>
    <property type="match status" value="1"/>
</dbReference>
<gene>
    <name evidence="2" type="ORF">LAZ67_2005347</name>
</gene>
<name>A0ABY6K5V6_9ARAC</name>
<evidence type="ECO:0000259" key="1">
    <source>
        <dbReference type="Pfam" id="PF17906"/>
    </source>
</evidence>
<dbReference type="Gene3D" id="3.30.420.10">
    <property type="entry name" value="Ribonuclease H-like superfamily/Ribonuclease H"/>
    <property type="match status" value="1"/>
</dbReference>
<dbReference type="Pfam" id="PF17906">
    <property type="entry name" value="HTH_48"/>
    <property type="match status" value="1"/>
</dbReference>
<dbReference type="PANTHER" id="PTHR46060:SF2">
    <property type="entry name" value="HISTONE-LYSINE N-METHYLTRANSFERASE SETMAR"/>
    <property type="match status" value="1"/>
</dbReference>
<reference evidence="2 3" key="1">
    <citation type="submission" date="2022-01" db="EMBL/GenBank/DDBJ databases">
        <title>A chromosomal length assembly of Cordylochernes scorpioides.</title>
        <authorList>
            <person name="Zeh D."/>
            <person name="Zeh J."/>
        </authorList>
    </citation>
    <scope>NUCLEOTIDE SEQUENCE [LARGE SCALE GENOMIC DNA]</scope>
    <source>
        <strain evidence="2">IN4F17</strain>
        <tissue evidence="2">Whole Body</tissue>
    </source>
</reference>
<proteinExistence type="predicted"/>
<dbReference type="InterPro" id="IPR036388">
    <property type="entry name" value="WH-like_DNA-bd_sf"/>
</dbReference>
<dbReference type="Gene3D" id="1.10.10.10">
    <property type="entry name" value="Winged helix-like DNA-binding domain superfamily/Winged helix DNA-binding domain"/>
    <property type="match status" value="1"/>
</dbReference>
<accession>A0ABY6K5V6</accession>
<dbReference type="InterPro" id="IPR041426">
    <property type="entry name" value="Mos1_HTH"/>
</dbReference>